<name>A0ABS4JFS3_9BACL</name>
<dbReference type="InterPro" id="IPR000045">
    <property type="entry name" value="Prepilin_IV_endopep_pep"/>
</dbReference>
<comment type="similarity">
    <text evidence="1">Belongs to the peptidase A24 family.</text>
</comment>
<accession>A0ABS4JFS3</accession>
<protein>
    <submittedName>
        <fullName evidence="4">Prepilin peptidase CpaA</fullName>
        <ecNumber evidence="4">3.4.23.43</ecNumber>
    </submittedName>
</protein>
<feature type="transmembrane region" description="Helical" evidence="2">
    <location>
        <begin position="50"/>
        <end position="74"/>
    </location>
</feature>
<evidence type="ECO:0000313" key="5">
    <source>
        <dbReference type="Proteomes" id="UP001519288"/>
    </source>
</evidence>
<dbReference type="PANTHER" id="PTHR30487">
    <property type="entry name" value="TYPE 4 PREPILIN-LIKE PROTEINS LEADER PEPTIDE-PROCESSING ENZYME"/>
    <property type="match status" value="1"/>
</dbReference>
<evidence type="ECO:0000259" key="3">
    <source>
        <dbReference type="Pfam" id="PF01478"/>
    </source>
</evidence>
<proteinExistence type="inferred from homology"/>
<dbReference type="PANTHER" id="PTHR30487:SF0">
    <property type="entry name" value="PREPILIN LEADER PEPTIDASE_N-METHYLTRANSFERASE-RELATED"/>
    <property type="match status" value="1"/>
</dbReference>
<evidence type="ECO:0000313" key="4">
    <source>
        <dbReference type="EMBL" id="MBP2000552.1"/>
    </source>
</evidence>
<dbReference type="GO" id="GO:0004190">
    <property type="term" value="F:aspartic-type endopeptidase activity"/>
    <property type="evidence" value="ECO:0007669"/>
    <property type="project" value="UniProtKB-EC"/>
</dbReference>
<feature type="transmembrane region" description="Helical" evidence="2">
    <location>
        <begin position="148"/>
        <end position="166"/>
    </location>
</feature>
<evidence type="ECO:0000256" key="1">
    <source>
        <dbReference type="ARBA" id="ARBA00005801"/>
    </source>
</evidence>
<keyword evidence="2" id="KW-0472">Membrane</keyword>
<evidence type="ECO:0000256" key="2">
    <source>
        <dbReference type="SAM" id="Phobius"/>
    </source>
</evidence>
<keyword evidence="2" id="KW-1133">Transmembrane helix</keyword>
<gene>
    <name evidence="4" type="ORF">J2Z69_001583</name>
</gene>
<keyword evidence="4" id="KW-0378">Hydrolase</keyword>
<dbReference type="Gene3D" id="1.20.120.1220">
    <property type="match status" value="1"/>
</dbReference>
<dbReference type="EMBL" id="JAGGLD010000002">
    <property type="protein sequence ID" value="MBP2000552.1"/>
    <property type="molecule type" value="Genomic_DNA"/>
</dbReference>
<feature type="transmembrane region" description="Helical" evidence="2">
    <location>
        <begin position="86"/>
        <end position="112"/>
    </location>
</feature>
<feature type="transmembrane region" description="Helical" evidence="2">
    <location>
        <begin position="24"/>
        <end position="43"/>
    </location>
</feature>
<feature type="domain" description="Prepilin type IV endopeptidase peptidase" evidence="3">
    <location>
        <begin position="7"/>
        <end position="108"/>
    </location>
</feature>
<keyword evidence="2" id="KW-0812">Transmembrane</keyword>
<dbReference type="Pfam" id="PF01478">
    <property type="entry name" value="Peptidase_A24"/>
    <property type="match status" value="1"/>
</dbReference>
<reference evidence="4 5" key="1">
    <citation type="submission" date="2021-03" db="EMBL/GenBank/DDBJ databases">
        <title>Genomic Encyclopedia of Type Strains, Phase IV (KMG-IV): sequencing the most valuable type-strain genomes for metagenomic binning, comparative biology and taxonomic classification.</title>
        <authorList>
            <person name="Goeker M."/>
        </authorList>
    </citation>
    <scope>NUCLEOTIDE SEQUENCE [LARGE SCALE GENOMIC DNA]</scope>
    <source>
        <strain evidence="4 5">DSM 26806</strain>
    </source>
</reference>
<dbReference type="Proteomes" id="UP001519288">
    <property type="component" value="Unassembled WGS sequence"/>
</dbReference>
<organism evidence="4 5">
    <name type="scientific">Paenibacillus shirakamiensis</name>
    <dbReference type="NCBI Taxonomy" id="1265935"/>
    <lineage>
        <taxon>Bacteria</taxon>
        <taxon>Bacillati</taxon>
        <taxon>Bacillota</taxon>
        <taxon>Bacilli</taxon>
        <taxon>Bacillales</taxon>
        <taxon>Paenibacillaceae</taxon>
        <taxon>Paenibacillus</taxon>
    </lineage>
</organism>
<comment type="caution">
    <text evidence="4">The sequence shown here is derived from an EMBL/GenBank/DDBJ whole genome shotgun (WGS) entry which is preliminary data.</text>
</comment>
<dbReference type="InterPro" id="IPR050882">
    <property type="entry name" value="Prepilin_peptidase/N-MTase"/>
</dbReference>
<dbReference type="EC" id="3.4.23.43" evidence="4"/>
<sequence>MLVFMGCMVFLLLAFVTDLRYMKIPNAISVTSIWSGWIFHLFWEGPSGLYVSVIGTAVGFGFMMVLYFCGAVGGGDVKIFGGIGSWMGVTFALSSMMYSIIFAGLLGLFIVILRKELFSRFRKVAANIVGFIALRQISVLRLEPKEMLTFPFMLAVLPGVLIAYYYI</sequence>
<keyword evidence="5" id="KW-1185">Reference proteome</keyword>